<evidence type="ECO:0000313" key="2">
    <source>
        <dbReference type="EMBL" id="SFI02605.1"/>
    </source>
</evidence>
<dbReference type="AlphaFoldDB" id="A0A1I3EUC0"/>
<dbReference type="Proteomes" id="UP000198670">
    <property type="component" value="Unassembled WGS sequence"/>
</dbReference>
<feature type="domain" description="N-acetyltransferase" evidence="1">
    <location>
        <begin position="21"/>
        <end position="155"/>
    </location>
</feature>
<dbReference type="GO" id="GO:0016747">
    <property type="term" value="F:acyltransferase activity, transferring groups other than amino-acyl groups"/>
    <property type="evidence" value="ECO:0007669"/>
    <property type="project" value="InterPro"/>
</dbReference>
<dbReference type="RefSeq" id="WP_256213775.1">
    <property type="nucleotide sequence ID" value="NZ_FOQO01000002.1"/>
</dbReference>
<evidence type="ECO:0000313" key="3">
    <source>
        <dbReference type="Proteomes" id="UP000198670"/>
    </source>
</evidence>
<dbReference type="SUPFAM" id="SSF55729">
    <property type="entry name" value="Acyl-CoA N-acyltransferases (Nat)"/>
    <property type="match status" value="1"/>
</dbReference>
<sequence length="181" mass="21131">MANFIRMNQQFITPIQLENERVLLLPLHESDFDALYTVASDPRIWEQHPQTDRWKAEVFRIFFESAIESRSAFKIIDKATGALAGSTRFYDYNVQNRSIFIGYTFYAVHYWGIGFNPSVKKLMLAHAFQYVDTIYFQVGSTNFRSQKAVEKLGARKVAETSVEYHGDGLKSNFTYEIRYHE</sequence>
<keyword evidence="2" id="KW-0808">Transferase</keyword>
<dbReference type="PANTHER" id="PTHR43610:SF1">
    <property type="entry name" value="N-ACETYLTRANSFERASE DOMAIN-CONTAINING PROTEIN"/>
    <property type="match status" value="1"/>
</dbReference>
<dbReference type="PANTHER" id="PTHR43610">
    <property type="entry name" value="BLL6696 PROTEIN"/>
    <property type="match status" value="1"/>
</dbReference>
<dbReference type="Pfam" id="PF13302">
    <property type="entry name" value="Acetyltransf_3"/>
    <property type="match status" value="1"/>
</dbReference>
<evidence type="ECO:0000259" key="1">
    <source>
        <dbReference type="Pfam" id="PF13302"/>
    </source>
</evidence>
<reference evidence="2 3" key="1">
    <citation type="submission" date="2016-10" db="EMBL/GenBank/DDBJ databases">
        <authorList>
            <person name="de Groot N.N."/>
        </authorList>
    </citation>
    <scope>NUCLEOTIDE SEQUENCE [LARGE SCALE GENOMIC DNA]</scope>
    <source>
        <strain evidence="2 3">RK1</strain>
    </source>
</reference>
<dbReference type="Gene3D" id="3.40.630.30">
    <property type="match status" value="1"/>
</dbReference>
<protein>
    <submittedName>
        <fullName evidence="2">Protein N-acetyltransferase, RimJ/RimL family</fullName>
    </submittedName>
</protein>
<accession>A0A1I3EUC0</accession>
<name>A0A1I3EUC0_9SPHI</name>
<proteinExistence type="predicted"/>
<organism evidence="2 3">
    <name type="scientific">Parapedobacter indicus</name>
    <dbReference type="NCBI Taxonomy" id="1477437"/>
    <lineage>
        <taxon>Bacteria</taxon>
        <taxon>Pseudomonadati</taxon>
        <taxon>Bacteroidota</taxon>
        <taxon>Sphingobacteriia</taxon>
        <taxon>Sphingobacteriales</taxon>
        <taxon>Sphingobacteriaceae</taxon>
        <taxon>Parapedobacter</taxon>
    </lineage>
</organism>
<keyword evidence="3" id="KW-1185">Reference proteome</keyword>
<dbReference type="EMBL" id="FOQO01000002">
    <property type="protein sequence ID" value="SFI02605.1"/>
    <property type="molecule type" value="Genomic_DNA"/>
</dbReference>
<dbReference type="InterPro" id="IPR000182">
    <property type="entry name" value="GNAT_dom"/>
</dbReference>
<dbReference type="InterPro" id="IPR016181">
    <property type="entry name" value="Acyl_CoA_acyltransferase"/>
</dbReference>
<gene>
    <name evidence="2" type="ORF">SAMN05444682_10217</name>
</gene>
<dbReference type="STRING" id="1477437.SAMN05444682_10217"/>